<evidence type="ECO:0008006" key="4">
    <source>
        <dbReference type="Google" id="ProtNLM"/>
    </source>
</evidence>
<keyword evidence="3" id="KW-1185">Reference proteome</keyword>
<keyword evidence="1" id="KW-1133">Transmembrane helix</keyword>
<organism evidence="2 3">
    <name type="scientific">Phytoactinopolyspora alkaliphila</name>
    <dbReference type="NCBI Taxonomy" id="1783498"/>
    <lineage>
        <taxon>Bacteria</taxon>
        <taxon>Bacillati</taxon>
        <taxon>Actinomycetota</taxon>
        <taxon>Actinomycetes</taxon>
        <taxon>Jiangellales</taxon>
        <taxon>Jiangellaceae</taxon>
        <taxon>Phytoactinopolyspora</taxon>
    </lineage>
</organism>
<proteinExistence type="predicted"/>
<feature type="transmembrane region" description="Helical" evidence="1">
    <location>
        <begin position="265"/>
        <end position="287"/>
    </location>
</feature>
<feature type="transmembrane region" description="Helical" evidence="1">
    <location>
        <begin position="122"/>
        <end position="143"/>
    </location>
</feature>
<evidence type="ECO:0000313" key="3">
    <source>
        <dbReference type="Proteomes" id="UP000469185"/>
    </source>
</evidence>
<feature type="transmembrane region" description="Helical" evidence="1">
    <location>
        <begin position="299"/>
        <end position="321"/>
    </location>
</feature>
<feature type="transmembrane region" description="Helical" evidence="1">
    <location>
        <begin position="337"/>
        <end position="359"/>
    </location>
</feature>
<feature type="transmembrane region" description="Helical" evidence="1">
    <location>
        <begin position="575"/>
        <end position="592"/>
    </location>
</feature>
<sequence>MVRDDASLDTSLDGSTELRVHGVSGTPPETVLDHPLLKRVAGDERAGFYRRWYPGGRSADLTESRRLEAYGWGNLTSGPAARAAWLMLLPFMLVNLAHWMLPAIPAGAGRLVSVAGRASATLLRLFGVVLSITLVLTAVQAAMDVAGWQCAGHWRCGSSSPVTAALTDGWLSEPGRRVVVSGLVPMLVVLGIAMLGRKPLRRSTSVPEVPVATERDRPMTHAAFWKGNPGLPALRSAHVAAATALLAATIAWPATTLAASGPLRVVGVAICIAALATLATAVVAVAVEGIAGRGAHHSLLARAARSVATVLLILGVAFSLWDHGAWESAGRLPGTRAAILVTFVVGIVILALLTATVAVQRPWSQGRGGFRVSMRGLGAPAVAVVAYLIAGGFSAGLTYRVTDLLGYPVLSQATANAQRASLNLVIADESLPFATRQAAWSADIPLVLPPSFAWAGAAAAVIFAAILVIVALVALGVARRIGPVADVVAAEHNAAATETANPADPPAPAKPADPAVRRVALVVALASLTDGAGRIVGRVVLVAGLVLLAGLAVYVGGADNWRLIEEPPLSTLTAFGTWFMGAFALGLIGLAWSSARKPALRRTVGILWDIGSFWPRAAHPLAPPSYGERAVPDLVERITALNSHDESRVVLSGHSQGSILAVATVLQLPAGTARHVHLVTHGSPARRLYARHFPAYVDERTLRALIHDLGSWRNLYRDTDPIGAWILDPPRAPDPAVDRRLLDPPTLDAPIAGHGEYWLDPRYVEELTTLTTSVQPGHNDHE</sequence>
<dbReference type="InterPro" id="IPR029058">
    <property type="entry name" value="AB_hydrolase_fold"/>
</dbReference>
<dbReference type="SUPFAM" id="SSF53474">
    <property type="entry name" value="alpha/beta-Hydrolases"/>
    <property type="match status" value="2"/>
</dbReference>
<evidence type="ECO:0000313" key="2">
    <source>
        <dbReference type="EMBL" id="NED94544.1"/>
    </source>
</evidence>
<reference evidence="2 3" key="1">
    <citation type="submission" date="2020-02" db="EMBL/GenBank/DDBJ databases">
        <authorList>
            <person name="Li X.-J."/>
            <person name="Feng X.-M."/>
        </authorList>
    </citation>
    <scope>NUCLEOTIDE SEQUENCE [LARGE SCALE GENOMIC DNA]</scope>
    <source>
        <strain evidence="2 3">CGMCC 4.7225</strain>
    </source>
</reference>
<feature type="transmembrane region" description="Helical" evidence="1">
    <location>
        <begin position="239"/>
        <end position="259"/>
    </location>
</feature>
<dbReference type="EMBL" id="JAAGOB010000002">
    <property type="protein sequence ID" value="NED94544.1"/>
    <property type="molecule type" value="Genomic_DNA"/>
</dbReference>
<keyword evidence="1" id="KW-0812">Transmembrane</keyword>
<feature type="transmembrane region" description="Helical" evidence="1">
    <location>
        <begin position="83"/>
        <end position="101"/>
    </location>
</feature>
<name>A0A6N9YHV1_9ACTN</name>
<feature type="transmembrane region" description="Helical" evidence="1">
    <location>
        <begin position="178"/>
        <end position="196"/>
    </location>
</feature>
<keyword evidence="1" id="KW-0472">Membrane</keyword>
<dbReference type="Proteomes" id="UP000469185">
    <property type="component" value="Unassembled WGS sequence"/>
</dbReference>
<evidence type="ECO:0000256" key="1">
    <source>
        <dbReference type="SAM" id="Phobius"/>
    </source>
</evidence>
<dbReference type="RefSeq" id="WP_163816418.1">
    <property type="nucleotide sequence ID" value="NZ_JAAGOB010000002.1"/>
</dbReference>
<gene>
    <name evidence="2" type="ORF">G1H11_04385</name>
</gene>
<feature type="transmembrane region" description="Helical" evidence="1">
    <location>
        <begin position="379"/>
        <end position="399"/>
    </location>
</feature>
<feature type="transmembrane region" description="Helical" evidence="1">
    <location>
        <begin position="452"/>
        <end position="475"/>
    </location>
</feature>
<feature type="transmembrane region" description="Helical" evidence="1">
    <location>
        <begin position="535"/>
        <end position="555"/>
    </location>
</feature>
<protein>
    <recommendedName>
        <fullName evidence="4">Lipase family protein</fullName>
    </recommendedName>
</protein>
<accession>A0A6N9YHV1</accession>
<comment type="caution">
    <text evidence="2">The sequence shown here is derived from an EMBL/GenBank/DDBJ whole genome shotgun (WGS) entry which is preliminary data.</text>
</comment>
<dbReference type="AlphaFoldDB" id="A0A6N9YHV1"/>